<dbReference type="OrthoDB" id="2735906at2"/>
<organism evidence="1 2">
    <name type="scientific">Sporolactobacillus shoreae</name>
    <dbReference type="NCBI Taxonomy" id="1465501"/>
    <lineage>
        <taxon>Bacteria</taxon>
        <taxon>Bacillati</taxon>
        <taxon>Bacillota</taxon>
        <taxon>Bacilli</taxon>
        <taxon>Bacillales</taxon>
        <taxon>Sporolactobacillaceae</taxon>
        <taxon>Sporolactobacillus</taxon>
    </lineage>
</organism>
<sequence length="140" mass="16010">MTETKDKLKTAVFKYIESEIYDYPDTVQNIKDRYQNIMYASSKQDDAGVVKGGGVGRPTERIATALMSSTSLARLERIASAIGSSYDQMPEDHKRVIQLKYWDNRKLTMEGIASECFMHRNTASKYRKEFVYLVASKLGY</sequence>
<keyword evidence="2" id="KW-1185">Reference proteome</keyword>
<gene>
    <name evidence="1" type="ORF">E4665_17790</name>
</gene>
<dbReference type="InterPro" id="IPR006523">
    <property type="entry name" value="RinA"/>
</dbReference>
<dbReference type="NCBIfam" id="TIGR01636">
    <property type="entry name" value="phage_rinA"/>
    <property type="match status" value="1"/>
</dbReference>
<dbReference type="EMBL" id="SRJD01000044">
    <property type="protein sequence ID" value="TGA95625.1"/>
    <property type="molecule type" value="Genomic_DNA"/>
</dbReference>
<dbReference type="Proteomes" id="UP000298347">
    <property type="component" value="Unassembled WGS sequence"/>
</dbReference>
<dbReference type="RefSeq" id="WP_135350142.1">
    <property type="nucleotide sequence ID" value="NZ_SRJD01000044.1"/>
</dbReference>
<dbReference type="AlphaFoldDB" id="A0A4Z0GGL3"/>
<accession>A0A4Z0GGL3</accession>
<proteinExistence type="predicted"/>
<comment type="caution">
    <text evidence="1">The sequence shown here is derived from an EMBL/GenBank/DDBJ whole genome shotgun (WGS) entry which is preliminary data.</text>
</comment>
<evidence type="ECO:0000313" key="2">
    <source>
        <dbReference type="Proteomes" id="UP000298347"/>
    </source>
</evidence>
<protein>
    <submittedName>
        <fullName evidence="1">Transcriptional regulator</fullName>
    </submittedName>
</protein>
<reference evidence="1 2" key="1">
    <citation type="journal article" date="2015" name="Int. J. Syst. Evol. Microbiol.">
        <title>Sporolactobacillus shoreae sp. nov. and Sporolactobacillus spathodeae sp. nov., two spore-forming lactic acid bacteria isolated from tree barks in Thailand.</title>
        <authorList>
            <person name="Thamacharoensuk T."/>
            <person name="Kitahara M."/>
            <person name="Ohkuma M."/>
            <person name="Thongchul N."/>
            <person name="Tanasupawat S."/>
        </authorList>
    </citation>
    <scope>NUCLEOTIDE SEQUENCE [LARGE SCALE GENOMIC DNA]</scope>
    <source>
        <strain evidence="1 2">BK92</strain>
    </source>
</reference>
<name>A0A4Z0GGL3_9BACL</name>
<evidence type="ECO:0000313" key="1">
    <source>
        <dbReference type="EMBL" id="TGA95625.1"/>
    </source>
</evidence>